<dbReference type="Proteomes" id="UP000011566">
    <property type="component" value="Unassembled WGS sequence"/>
</dbReference>
<feature type="transmembrane region" description="Helical" evidence="1">
    <location>
        <begin position="53"/>
        <end position="74"/>
    </location>
</feature>
<dbReference type="RefSeq" id="WP_007694890.1">
    <property type="nucleotide sequence ID" value="NZ_AJRK01000442.1"/>
</dbReference>
<dbReference type="EMBL" id="AOMB01000040">
    <property type="protein sequence ID" value="EMA36695.1"/>
    <property type="molecule type" value="Genomic_DNA"/>
</dbReference>
<keyword evidence="1" id="KW-1133">Transmembrane helix</keyword>
<dbReference type="AlphaFoldDB" id="M0LX63"/>
<gene>
    <name evidence="2" type="ORF">C447_13849</name>
</gene>
<accession>M0LX63</accession>
<feature type="transmembrane region" description="Helical" evidence="1">
    <location>
        <begin position="12"/>
        <end position="33"/>
    </location>
</feature>
<keyword evidence="3" id="KW-1185">Reference proteome</keyword>
<evidence type="ECO:0000256" key="1">
    <source>
        <dbReference type="SAM" id="Phobius"/>
    </source>
</evidence>
<keyword evidence="1" id="KW-0472">Membrane</keyword>
<organism evidence="2 3">
    <name type="scientific">Halococcus hamelinensis 100A6</name>
    <dbReference type="NCBI Taxonomy" id="1132509"/>
    <lineage>
        <taxon>Archaea</taxon>
        <taxon>Methanobacteriati</taxon>
        <taxon>Methanobacteriota</taxon>
        <taxon>Stenosarchaea group</taxon>
        <taxon>Halobacteria</taxon>
        <taxon>Halobacteriales</taxon>
        <taxon>Halococcaceae</taxon>
        <taxon>Halococcus</taxon>
    </lineage>
</organism>
<evidence type="ECO:0000313" key="3">
    <source>
        <dbReference type="Proteomes" id="UP000011566"/>
    </source>
</evidence>
<proteinExistence type="predicted"/>
<reference evidence="2 3" key="1">
    <citation type="journal article" date="2014" name="PLoS Genet.">
        <title>Phylogenetically driven sequencing of extremely halophilic archaea reveals strategies for static and dynamic osmo-response.</title>
        <authorList>
            <person name="Becker E.A."/>
            <person name="Seitzer P.M."/>
            <person name="Tritt A."/>
            <person name="Larsen D."/>
            <person name="Krusor M."/>
            <person name="Yao A.I."/>
            <person name="Wu D."/>
            <person name="Madern D."/>
            <person name="Eisen J.A."/>
            <person name="Darling A.E."/>
            <person name="Facciotti M.T."/>
        </authorList>
    </citation>
    <scope>NUCLEOTIDE SEQUENCE [LARGE SCALE GENOMIC DNA]</scope>
    <source>
        <strain evidence="2 3">100A6</strain>
    </source>
</reference>
<protein>
    <recommendedName>
        <fullName evidence="4">Cox cluster protein</fullName>
    </recommendedName>
</protein>
<dbReference type="OrthoDB" id="214572at2157"/>
<sequence>MVETAGTVSGRRILGAIAALTVLVVAGVGYFLGTLDPSKTATLLGFTFPQTPYSMAGFGVVFALCSFFVLYACITMFSPTKSGNET</sequence>
<evidence type="ECO:0000313" key="2">
    <source>
        <dbReference type="EMBL" id="EMA36695.1"/>
    </source>
</evidence>
<comment type="caution">
    <text evidence="2">The sequence shown here is derived from an EMBL/GenBank/DDBJ whole genome shotgun (WGS) entry which is preliminary data.</text>
</comment>
<evidence type="ECO:0008006" key="4">
    <source>
        <dbReference type="Google" id="ProtNLM"/>
    </source>
</evidence>
<dbReference type="PATRIC" id="fig|1132509.6.peg.3237"/>
<keyword evidence="1" id="KW-0812">Transmembrane</keyword>
<name>M0LX63_9EURY</name>